<keyword evidence="2" id="KW-1185">Reference proteome</keyword>
<sequence>MLWIAVIGQYGFFSDVLHLHAKRFRSNSICSNGKMSDGLIMTTNLLEDVKAIGLDDVDPGSVLSLSKSNVASSNCVSDCCVLREPGPRGLPEAEKKAL</sequence>
<dbReference type="EMBL" id="UYYB01128201">
    <property type="protein sequence ID" value="VDM84185.1"/>
    <property type="molecule type" value="Genomic_DNA"/>
</dbReference>
<name>A0A3P7LP01_STRVU</name>
<accession>A0A3P7LP01</accession>
<dbReference type="Proteomes" id="UP000270094">
    <property type="component" value="Unassembled WGS sequence"/>
</dbReference>
<reference evidence="1 2" key="1">
    <citation type="submission" date="2018-11" db="EMBL/GenBank/DDBJ databases">
        <authorList>
            <consortium name="Pathogen Informatics"/>
        </authorList>
    </citation>
    <scope>NUCLEOTIDE SEQUENCE [LARGE SCALE GENOMIC DNA]</scope>
</reference>
<evidence type="ECO:0000313" key="1">
    <source>
        <dbReference type="EMBL" id="VDM84185.1"/>
    </source>
</evidence>
<evidence type="ECO:0000313" key="2">
    <source>
        <dbReference type="Proteomes" id="UP000270094"/>
    </source>
</evidence>
<organism evidence="1 2">
    <name type="scientific">Strongylus vulgaris</name>
    <name type="common">Blood worm</name>
    <dbReference type="NCBI Taxonomy" id="40348"/>
    <lineage>
        <taxon>Eukaryota</taxon>
        <taxon>Metazoa</taxon>
        <taxon>Ecdysozoa</taxon>
        <taxon>Nematoda</taxon>
        <taxon>Chromadorea</taxon>
        <taxon>Rhabditida</taxon>
        <taxon>Rhabditina</taxon>
        <taxon>Rhabditomorpha</taxon>
        <taxon>Strongyloidea</taxon>
        <taxon>Strongylidae</taxon>
        <taxon>Strongylus</taxon>
    </lineage>
</organism>
<protein>
    <submittedName>
        <fullName evidence="1">Uncharacterized protein</fullName>
    </submittedName>
</protein>
<gene>
    <name evidence="1" type="ORF">SVUK_LOCUS19183</name>
</gene>
<proteinExistence type="predicted"/>
<dbReference type="AlphaFoldDB" id="A0A3P7LP01"/>